<dbReference type="InterPro" id="IPR038377">
    <property type="entry name" value="Na/Glc_symporter_sf"/>
</dbReference>
<feature type="transmembrane region" description="Helical" evidence="14">
    <location>
        <begin position="81"/>
        <end position="103"/>
    </location>
</feature>
<dbReference type="PANTHER" id="PTHR45897:SF5">
    <property type="entry name" value="HIGH AFFINITY CHOLINE TRANSPORTER 1"/>
    <property type="match status" value="1"/>
</dbReference>
<dbReference type="PROSITE" id="PS50283">
    <property type="entry name" value="NA_SOLUT_SYMP_3"/>
    <property type="match status" value="1"/>
</dbReference>
<accession>A0A3B4AZS1</accession>
<name>A0A3B4AZS1_9GOBI</name>
<evidence type="ECO:0000256" key="9">
    <source>
        <dbReference type="ARBA" id="ARBA00023065"/>
    </source>
</evidence>
<feature type="transmembrane region" description="Helical" evidence="14">
    <location>
        <begin position="237"/>
        <end position="254"/>
    </location>
</feature>
<keyword evidence="7 14" id="KW-1133">Transmembrane helix</keyword>
<feature type="transmembrane region" description="Helical" evidence="14">
    <location>
        <begin position="476"/>
        <end position="501"/>
    </location>
</feature>
<keyword evidence="5" id="KW-0769">Symport</keyword>
<evidence type="ECO:0000256" key="4">
    <source>
        <dbReference type="ARBA" id="ARBA00022692"/>
    </source>
</evidence>
<evidence type="ECO:0000313" key="16">
    <source>
        <dbReference type="Proteomes" id="UP000261520"/>
    </source>
</evidence>
<evidence type="ECO:0000256" key="7">
    <source>
        <dbReference type="ARBA" id="ARBA00022989"/>
    </source>
</evidence>
<dbReference type="GO" id="GO:0005886">
    <property type="term" value="C:plasma membrane"/>
    <property type="evidence" value="ECO:0007669"/>
    <property type="project" value="TreeGrafter"/>
</dbReference>
<dbReference type="Proteomes" id="UP000261520">
    <property type="component" value="Unplaced"/>
</dbReference>
<comment type="subcellular location">
    <subcellularLocation>
        <location evidence="1">Membrane</location>
        <topology evidence="1">Multi-pass membrane protein</topology>
    </subcellularLocation>
</comment>
<evidence type="ECO:0000256" key="10">
    <source>
        <dbReference type="ARBA" id="ARBA00023136"/>
    </source>
</evidence>
<dbReference type="Pfam" id="PF00474">
    <property type="entry name" value="SSF"/>
    <property type="match status" value="1"/>
</dbReference>
<feature type="transmembrane region" description="Helical" evidence="14">
    <location>
        <begin position="404"/>
        <end position="426"/>
    </location>
</feature>
<evidence type="ECO:0000256" key="6">
    <source>
        <dbReference type="ARBA" id="ARBA00022979"/>
    </source>
</evidence>
<keyword evidence="10 14" id="KW-0472">Membrane</keyword>
<evidence type="ECO:0000256" key="13">
    <source>
        <dbReference type="RuleBase" id="RU362091"/>
    </source>
</evidence>
<evidence type="ECO:0000256" key="3">
    <source>
        <dbReference type="ARBA" id="ARBA00022448"/>
    </source>
</evidence>
<feature type="transmembrane region" description="Helical" evidence="14">
    <location>
        <begin position="6"/>
        <end position="27"/>
    </location>
</feature>
<feature type="transmembrane region" description="Helical" evidence="14">
    <location>
        <begin position="124"/>
        <end position="147"/>
    </location>
</feature>
<evidence type="ECO:0000256" key="2">
    <source>
        <dbReference type="ARBA" id="ARBA00006434"/>
    </source>
</evidence>
<feature type="transmembrane region" description="Helical" evidence="14">
    <location>
        <begin position="275"/>
        <end position="298"/>
    </location>
</feature>
<dbReference type="InterPro" id="IPR052244">
    <property type="entry name" value="Choline_transporter"/>
</dbReference>
<feature type="transmembrane region" description="Helical" evidence="14">
    <location>
        <begin position="379"/>
        <end position="398"/>
    </location>
</feature>
<evidence type="ECO:0000256" key="1">
    <source>
        <dbReference type="ARBA" id="ARBA00004141"/>
    </source>
</evidence>
<reference evidence="15" key="1">
    <citation type="submission" date="2025-08" db="UniProtKB">
        <authorList>
            <consortium name="Ensembl"/>
        </authorList>
    </citation>
    <scope>IDENTIFICATION</scope>
</reference>
<keyword evidence="16" id="KW-1185">Reference proteome</keyword>
<dbReference type="Gene3D" id="1.20.1730.10">
    <property type="entry name" value="Sodium/glucose cotransporter"/>
    <property type="match status" value="1"/>
</dbReference>
<organism evidence="15 16">
    <name type="scientific">Periophthalmus magnuspinnatus</name>
    <dbReference type="NCBI Taxonomy" id="409849"/>
    <lineage>
        <taxon>Eukaryota</taxon>
        <taxon>Metazoa</taxon>
        <taxon>Chordata</taxon>
        <taxon>Craniata</taxon>
        <taxon>Vertebrata</taxon>
        <taxon>Euteleostomi</taxon>
        <taxon>Actinopterygii</taxon>
        <taxon>Neopterygii</taxon>
        <taxon>Teleostei</taxon>
        <taxon>Neoteleostei</taxon>
        <taxon>Acanthomorphata</taxon>
        <taxon>Gobiaria</taxon>
        <taxon>Gobiiformes</taxon>
        <taxon>Gobioidei</taxon>
        <taxon>Gobiidae</taxon>
        <taxon>Oxudercinae</taxon>
        <taxon>Periophthalmus</taxon>
    </lineage>
</organism>
<evidence type="ECO:0000256" key="8">
    <source>
        <dbReference type="ARBA" id="ARBA00023053"/>
    </source>
</evidence>
<dbReference type="InterPro" id="IPR001734">
    <property type="entry name" value="Na/solute_symporter"/>
</dbReference>
<feature type="transmembrane region" description="Helical" evidence="14">
    <location>
        <begin position="433"/>
        <end position="456"/>
    </location>
</feature>
<dbReference type="PANTHER" id="PTHR45897">
    <property type="entry name" value="HIGH-AFFINITY CHOLINE TRANSPORTER 1"/>
    <property type="match status" value="1"/>
</dbReference>
<dbReference type="GO" id="GO:0008292">
    <property type="term" value="P:acetylcholine biosynthetic process"/>
    <property type="evidence" value="ECO:0007669"/>
    <property type="project" value="TreeGrafter"/>
</dbReference>
<keyword evidence="12" id="KW-0739">Sodium transport</keyword>
<feature type="transmembrane region" description="Helical" evidence="14">
    <location>
        <begin position="159"/>
        <end position="182"/>
    </location>
</feature>
<proteinExistence type="inferred from homology"/>
<keyword evidence="3" id="KW-0813">Transport</keyword>
<keyword evidence="11" id="KW-0325">Glycoprotein</keyword>
<protein>
    <recommendedName>
        <fullName evidence="17">Solute carrier family 5 member 7</fullName>
    </recommendedName>
</protein>
<evidence type="ECO:0000256" key="12">
    <source>
        <dbReference type="ARBA" id="ARBA00023201"/>
    </source>
</evidence>
<dbReference type="AlphaFoldDB" id="A0A3B4AZS1"/>
<reference evidence="15" key="2">
    <citation type="submission" date="2025-09" db="UniProtKB">
        <authorList>
            <consortium name="Ensembl"/>
        </authorList>
    </citation>
    <scope>IDENTIFICATION</scope>
</reference>
<dbReference type="CDD" id="cd11474">
    <property type="entry name" value="SLC5sbd_CHT"/>
    <property type="match status" value="1"/>
</dbReference>
<dbReference type="STRING" id="409849.ENSPMGP00000021964"/>
<evidence type="ECO:0008006" key="17">
    <source>
        <dbReference type="Google" id="ProtNLM"/>
    </source>
</evidence>
<dbReference type="GO" id="GO:0005307">
    <property type="term" value="F:choline:sodium symporter activity"/>
    <property type="evidence" value="ECO:0007669"/>
    <property type="project" value="TreeGrafter"/>
</dbReference>
<feature type="transmembrane region" description="Helical" evidence="14">
    <location>
        <begin position="189"/>
        <end position="207"/>
    </location>
</feature>
<feature type="transmembrane region" description="Helical" evidence="14">
    <location>
        <begin position="318"/>
        <end position="344"/>
    </location>
</feature>
<evidence type="ECO:0000256" key="5">
    <source>
        <dbReference type="ARBA" id="ARBA00022847"/>
    </source>
</evidence>
<keyword evidence="9" id="KW-0406">Ion transport</keyword>
<keyword evidence="4 14" id="KW-0812">Transmembrane</keyword>
<sequence length="573" mass="62558">MNVPGLAAMVAFYLLVLGIGIWASVRAKRARERTQENRTEYTLLGNRGISLAVGIFTMTATFVGGGFITGLTEAVYTPTMGLTWAVMPVTGALSFIVGGLFFAKKMRERKYVTMMDPFQHKYGKTISGILSVALLISDIIWVTGTLIGLGSTMSIILDVPYSVCIWLSAAVAIIYTLLGGLYSVAYTDIIQLILIFCSLWLCVPFVLMSPYTEEITKTAHTFIYQTPWSGSINKQNVWIWIDNFLLLCLGNLGYQDFHQRTLSSSSSSTARITCFIAAPMIFVLGIPPVLIGAAAVSTNWTMTDYGSPSPYERGEAGLVLPIALQYLTPSFISIVGIGAIAAAVMSSTDSALLSAASIFTSNIYKNILRTKAPETELQWIIRITVVLVGLVGTSLSFLSNSVLLFWILGSSITYTIMFPQLVCILFCEVSNGYGCIMGVVTVLLLKVLSGEPALGLSPLFYYPGCPIVNGTYVQCAPVQTICMFCGCIATLMFSCIAHTLFSKKVIPGEWDVFKVQLCCAVLSHDIVQGTSKCTVHVRIHNTFTNKYMFNIFVLGGRSFRHDHFKSSSNTEKV</sequence>
<evidence type="ECO:0000313" key="15">
    <source>
        <dbReference type="Ensembl" id="ENSPMGP00000021964.1"/>
    </source>
</evidence>
<keyword evidence="8" id="KW-0915">Sodium</keyword>
<dbReference type="Ensembl" id="ENSPMGT00000023393.1">
    <property type="protein sequence ID" value="ENSPMGP00000021964.1"/>
    <property type="gene ID" value="ENSPMGG00000017789.1"/>
</dbReference>
<keyword evidence="6" id="KW-0530">Neurotransmitter biosynthesis</keyword>
<evidence type="ECO:0000256" key="14">
    <source>
        <dbReference type="SAM" id="Phobius"/>
    </source>
</evidence>
<comment type="similarity">
    <text evidence="2 13">Belongs to the sodium:solute symporter (SSF) (TC 2.A.21) family.</text>
</comment>
<evidence type="ECO:0000256" key="11">
    <source>
        <dbReference type="ARBA" id="ARBA00023180"/>
    </source>
</evidence>
<feature type="transmembrane region" description="Helical" evidence="14">
    <location>
        <begin position="48"/>
        <end position="69"/>
    </location>
</feature>